<dbReference type="OrthoDB" id="121974at2"/>
<evidence type="ECO:0000313" key="2">
    <source>
        <dbReference type="EMBL" id="SLM46617.1"/>
    </source>
</evidence>
<reference evidence="2 3" key="1">
    <citation type="submission" date="2017-03" db="EMBL/GenBank/DDBJ databases">
        <authorList>
            <person name="Afonso C.L."/>
            <person name="Miller P.J."/>
            <person name="Scott M.A."/>
            <person name="Spackman E."/>
            <person name="Goraichik I."/>
            <person name="Dimitrov K.M."/>
            <person name="Suarez D.L."/>
            <person name="Swayne D.E."/>
        </authorList>
    </citation>
    <scope>NUCLEOTIDE SEQUENCE [LARGE SCALE GENOMIC DNA]</scope>
    <source>
        <strain evidence="2">Genome sequencing of Nitrospira japonica strain NJ11</strain>
    </source>
</reference>
<evidence type="ECO:0000313" key="3">
    <source>
        <dbReference type="Proteomes" id="UP000192042"/>
    </source>
</evidence>
<dbReference type="Gene3D" id="3.10.450.50">
    <property type="match status" value="1"/>
</dbReference>
<organism evidence="2 3">
    <name type="scientific">Nitrospira japonica</name>
    <dbReference type="NCBI Taxonomy" id="1325564"/>
    <lineage>
        <taxon>Bacteria</taxon>
        <taxon>Pseudomonadati</taxon>
        <taxon>Nitrospirota</taxon>
        <taxon>Nitrospiria</taxon>
        <taxon>Nitrospirales</taxon>
        <taxon>Nitrospiraceae</taxon>
        <taxon>Nitrospira</taxon>
    </lineage>
</organism>
<dbReference type="InterPro" id="IPR027843">
    <property type="entry name" value="DUF4440"/>
</dbReference>
<dbReference type="SUPFAM" id="SSF54427">
    <property type="entry name" value="NTF2-like"/>
    <property type="match status" value="1"/>
</dbReference>
<evidence type="ECO:0000259" key="1">
    <source>
        <dbReference type="Pfam" id="PF14534"/>
    </source>
</evidence>
<name>A0A1W1I0W1_9BACT</name>
<dbReference type="Pfam" id="PF14534">
    <property type="entry name" value="DUF4440"/>
    <property type="match status" value="1"/>
</dbReference>
<dbReference type="InterPro" id="IPR032710">
    <property type="entry name" value="NTF2-like_dom_sf"/>
</dbReference>
<dbReference type="AlphaFoldDB" id="A0A1W1I0W1"/>
<gene>
    <name evidence="2" type="ORF">NSJP_0445</name>
</gene>
<protein>
    <recommendedName>
        <fullName evidence="1">DUF4440 domain-containing protein</fullName>
    </recommendedName>
</protein>
<sequence>MGNQKTKDISMADRLIAYEHETWSLIKRNDLNGFASYLSEDFYDIFPDGKERTKSELLDFLGDADLKDYRLGNFRVTLLTRDAAIVTYHVDARAIIQGKEIAMRNSVTSGWAKRGGRWLNVSAVASAQPPHNSN</sequence>
<dbReference type="RefSeq" id="WP_080885271.1">
    <property type="nucleotide sequence ID" value="NZ_LT828648.1"/>
</dbReference>
<dbReference type="KEGG" id="nja:NSJP_0445"/>
<proteinExistence type="predicted"/>
<feature type="domain" description="DUF4440" evidence="1">
    <location>
        <begin position="17"/>
        <end position="119"/>
    </location>
</feature>
<dbReference type="Proteomes" id="UP000192042">
    <property type="component" value="Chromosome I"/>
</dbReference>
<accession>A0A1W1I0W1</accession>
<dbReference type="EMBL" id="LT828648">
    <property type="protein sequence ID" value="SLM46617.1"/>
    <property type="molecule type" value="Genomic_DNA"/>
</dbReference>
<keyword evidence="3" id="KW-1185">Reference proteome</keyword>